<dbReference type="SUPFAM" id="SSF51735">
    <property type="entry name" value="NAD(P)-binding Rossmann-fold domains"/>
    <property type="match status" value="1"/>
</dbReference>
<dbReference type="Gene3D" id="3.40.50.720">
    <property type="entry name" value="NAD(P)-binding Rossmann-like Domain"/>
    <property type="match status" value="1"/>
</dbReference>
<gene>
    <name evidence="2" type="ORF">CTI12_AA398180</name>
</gene>
<dbReference type="STRING" id="35608.A0A2U1MBJ2"/>
<name>A0A2U1MBJ2_ARTAN</name>
<sequence length="344" mass="37835">MGCGVGPEVTGTFKSAIRRCNVTHLDRKVMGLLEVVVYIAASSPVSQSHSEEPVDSSQAQEAISKPQEDSSSAVAGPKQDDKSVTDNFSTLDDPKKVNVNNIFMKLPETDLHNLCSLLDDKVAKNDNNQEHVTMWKLNVSLEPLWQELSEYVMGLLELVVYIAASSPVSQSHSEEPVDSSQVQEAISKPQEDSSSAVAGPKQDDKSVTDNFSTLDDPKKLNLSFVKLNVFVTGASGFVSSCLLSGYHVVGTVRDPGNDTKVAHLWNLQGAKERLGLVKAELTNMEALIMQSWDVMVSFTWLPQFLDSLLSCNSTTRTRCRSNFCKGMFNKRHQQEINQQSPLPN</sequence>
<organism evidence="2 3">
    <name type="scientific">Artemisia annua</name>
    <name type="common">Sweet wormwood</name>
    <dbReference type="NCBI Taxonomy" id="35608"/>
    <lineage>
        <taxon>Eukaryota</taxon>
        <taxon>Viridiplantae</taxon>
        <taxon>Streptophyta</taxon>
        <taxon>Embryophyta</taxon>
        <taxon>Tracheophyta</taxon>
        <taxon>Spermatophyta</taxon>
        <taxon>Magnoliopsida</taxon>
        <taxon>eudicotyledons</taxon>
        <taxon>Gunneridae</taxon>
        <taxon>Pentapetalae</taxon>
        <taxon>asterids</taxon>
        <taxon>campanulids</taxon>
        <taxon>Asterales</taxon>
        <taxon>Asteraceae</taxon>
        <taxon>Asteroideae</taxon>
        <taxon>Anthemideae</taxon>
        <taxon>Artemisiinae</taxon>
        <taxon>Artemisia</taxon>
    </lineage>
</organism>
<keyword evidence="3" id="KW-1185">Reference proteome</keyword>
<evidence type="ECO:0000256" key="1">
    <source>
        <dbReference type="SAM" id="MobiDB-lite"/>
    </source>
</evidence>
<dbReference type="Proteomes" id="UP000245207">
    <property type="component" value="Unassembled WGS sequence"/>
</dbReference>
<evidence type="ECO:0000313" key="2">
    <source>
        <dbReference type="EMBL" id="PWA58618.1"/>
    </source>
</evidence>
<reference evidence="2 3" key="1">
    <citation type="journal article" date="2018" name="Mol. Plant">
        <title>The genome of Artemisia annua provides insight into the evolution of Asteraceae family and artemisinin biosynthesis.</title>
        <authorList>
            <person name="Shen Q."/>
            <person name="Zhang L."/>
            <person name="Liao Z."/>
            <person name="Wang S."/>
            <person name="Yan T."/>
            <person name="Shi P."/>
            <person name="Liu M."/>
            <person name="Fu X."/>
            <person name="Pan Q."/>
            <person name="Wang Y."/>
            <person name="Lv Z."/>
            <person name="Lu X."/>
            <person name="Zhang F."/>
            <person name="Jiang W."/>
            <person name="Ma Y."/>
            <person name="Chen M."/>
            <person name="Hao X."/>
            <person name="Li L."/>
            <person name="Tang Y."/>
            <person name="Lv G."/>
            <person name="Zhou Y."/>
            <person name="Sun X."/>
            <person name="Brodelius P.E."/>
            <person name="Rose J.K.C."/>
            <person name="Tang K."/>
        </authorList>
    </citation>
    <scope>NUCLEOTIDE SEQUENCE [LARGE SCALE GENOMIC DNA]</scope>
    <source>
        <strain evidence="3">cv. Huhao1</strain>
        <tissue evidence="2">Leaf</tissue>
    </source>
</reference>
<dbReference type="InterPro" id="IPR036291">
    <property type="entry name" value="NAD(P)-bd_dom_sf"/>
</dbReference>
<accession>A0A2U1MBJ2</accession>
<feature type="region of interest" description="Disordered" evidence="1">
    <location>
        <begin position="46"/>
        <end position="91"/>
    </location>
</feature>
<evidence type="ECO:0000313" key="3">
    <source>
        <dbReference type="Proteomes" id="UP000245207"/>
    </source>
</evidence>
<protein>
    <submittedName>
        <fullName evidence="2">HECT-like protein</fullName>
    </submittedName>
</protein>
<feature type="region of interest" description="Disordered" evidence="1">
    <location>
        <begin position="170"/>
        <end position="210"/>
    </location>
</feature>
<dbReference type="AlphaFoldDB" id="A0A2U1MBJ2"/>
<proteinExistence type="predicted"/>
<dbReference type="OrthoDB" id="2735536at2759"/>
<comment type="caution">
    <text evidence="2">The sequence shown here is derived from an EMBL/GenBank/DDBJ whole genome shotgun (WGS) entry which is preliminary data.</text>
</comment>
<dbReference type="EMBL" id="PKPP01005843">
    <property type="protein sequence ID" value="PWA58618.1"/>
    <property type="molecule type" value="Genomic_DNA"/>
</dbReference>